<evidence type="ECO:0000313" key="1">
    <source>
        <dbReference type="EMBL" id="GFH44733.1"/>
    </source>
</evidence>
<evidence type="ECO:0000313" key="2">
    <source>
        <dbReference type="Proteomes" id="UP001054902"/>
    </source>
</evidence>
<dbReference type="SUPFAM" id="SSF82171">
    <property type="entry name" value="DPP6 N-terminal domain-like"/>
    <property type="match status" value="1"/>
</dbReference>
<dbReference type="EMBL" id="BLLK01000020">
    <property type="protein sequence ID" value="GFH44733.1"/>
    <property type="molecule type" value="Genomic_DNA"/>
</dbReference>
<proteinExistence type="predicted"/>
<dbReference type="AlphaFoldDB" id="A0AAD3GZN7"/>
<organism evidence="1 2">
    <name type="scientific">Chaetoceros tenuissimus</name>
    <dbReference type="NCBI Taxonomy" id="426638"/>
    <lineage>
        <taxon>Eukaryota</taxon>
        <taxon>Sar</taxon>
        <taxon>Stramenopiles</taxon>
        <taxon>Ochrophyta</taxon>
        <taxon>Bacillariophyta</taxon>
        <taxon>Coscinodiscophyceae</taxon>
        <taxon>Chaetocerotophycidae</taxon>
        <taxon>Chaetocerotales</taxon>
        <taxon>Chaetocerotaceae</taxon>
        <taxon>Chaetoceros</taxon>
    </lineage>
</organism>
<keyword evidence="2" id="KW-1185">Reference proteome</keyword>
<sequence length="104" mass="11491">MGGQITFEIQEETSSSSLTLSADGRKVVVGIIGVSFDEMQVYTFNNNEWNLRRSQEIGKVDSLSAVQEEFGKSVAITYDGNYIAAGSTEDTGPGYVWLYDFMIE</sequence>
<name>A0AAD3GZN7_9STRA</name>
<comment type="caution">
    <text evidence="1">The sequence shown here is derived from an EMBL/GenBank/DDBJ whole genome shotgun (WGS) entry which is preliminary data.</text>
</comment>
<protein>
    <submittedName>
        <fullName evidence="1">Uncharacterized protein</fullName>
    </submittedName>
</protein>
<dbReference type="Proteomes" id="UP001054902">
    <property type="component" value="Unassembled WGS sequence"/>
</dbReference>
<reference evidence="1 2" key="1">
    <citation type="journal article" date="2021" name="Sci. Rep.">
        <title>The genome of the diatom Chaetoceros tenuissimus carries an ancient integrated fragment of an extant virus.</title>
        <authorList>
            <person name="Hongo Y."/>
            <person name="Kimura K."/>
            <person name="Takaki Y."/>
            <person name="Yoshida Y."/>
            <person name="Baba S."/>
            <person name="Kobayashi G."/>
            <person name="Nagasaki K."/>
            <person name="Hano T."/>
            <person name="Tomaru Y."/>
        </authorList>
    </citation>
    <scope>NUCLEOTIDE SEQUENCE [LARGE SCALE GENOMIC DNA]</scope>
    <source>
        <strain evidence="1 2">NIES-3715</strain>
    </source>
</reference>
<accession>A0AAD3GZN7</accession>
<gene>
    <name evidence="1" type="ORF">CTEN210_01207</name>
</gene>